<dbReference type="SUPFAM" id="SSF46458">
    <property type="entry name" value="Globin-like"/>
    <property type="match status" value="1"/>
</dbReference>
<feature type="region of interest" description="Disordered" evidence="4">
    <location>
        <begin position="489"/>
        <end position="547"/>
    </location>
</feature>
<gene>
    <name evidence="7" type="ORF">OCL97_09100</name>
</gene>
<dbReference type="Gene3D" id="1.10.287.950">
    <property type="entry name" value="Methyl-accepting chemotaxis protein"/>
    <property type="match status" value="1"/>
</dbReference>
<dbReference type="InterPro" id="IPR051310">
    <property type="entry name" value="MCP_chemotaxis"/>
</dbReference>
<dbReference type="PANTHER" id="PTHR43531:SF11">
    <property type="entry name" value="METHYL-ACCEPTING CHEMOTAXIS PROTEIN 3"/>
    <property type="match status" value="1"/>
</dbReference>
<dbReference type="Proteomes" id="UP001598130">
    <property type="component" value="Unassembled WGS sequence"/>
</dbReference>
<dbReference type="InterPro" id="IPR003660">
    <property type="entry name" value="HAMP_dom"/>
</dbReference>
<evidence type="ECO:0000313" key="7">
    <source>
        <dbReference type="EMBL" id="MFD3264117.1"/>
    </source>
</evidence>
<evidence type="ECO:0000259" key="6">
    <source>
        <dbReference type="PROSITE" id="PS50885"/>
    </source>
</evidence>
<evidence type="ECO:0000256" key="1">
    <source>
        <dbReference type="ARBA" id="ARBA00022500"/>
    </source>
</evidence>
<evidence type="ECO:0000259" key="5">
    <source>
        <dbReference type="PROSITE" id="PS50111"/>
    </source>
</evidence>
<dbReference type="InterPro" id="IPR039379">
    <property type="entry name" value="Protoglobin_sensor_dom"/>
</dbReference>
<keyword evidence="1" id="KW-0145">Chemotaxis</keyword>
<comment type="similarity">
    <text evidence="2">Belongs to the methyl-accepting chemotaxis (MCP) protein family.</text>
</comment>
<feature type="domain" description="Methyl-accepting transducer" evidence="5">
    <location>
        <begin position="241"/>
        <end position="470"/>
    </location>
</feature>
<organism evidence="7 8">
    <name type="scientific">Phenylobacterium ferrooxidans</name>
    <dbReference type="NCBI Taxonomy" id="2982689"/>
    <lineage>
        <taxon>Bacteria</taxon>
        <taxon>Pseudomonadati</taxon>
        <taxon>Pseudomonadota</taxon>
        <taxon>Alphaproteobacteria</taxon>
        <taxon>Caulobacterales</taxon>
        <taxon>Caulobacteraceae</taxon>
        <taxon>Phenylobacterium</taxon>
    </lineage>
</organism>
<evidence type="ECO:0000313" key="8">
    <source>
        <dbReference type="Proteomes" id="UP001598130"/>
    </source>
</evidence>
<dbReference type="SMART" id="SM00283">
    <property type="entry name" value="MA"/>
    <property type="match status" value="1"/>
</dbReference>
<comment type="caution">
    <text evidence="7">The sequence shown here is derived from an EMBL/GenBank/DDBJ whole genome shotgun (WGS) entry which is preliminary data.</text>
</comment>
<dbReference type="InterPro" id="IPR012292">
    <property type="entry name" value="Globin/Proto"/>
</dbReference>
<feature type="compositionally biased region" description="Low complexity" evidence="4">
    <location>
        <begin position="505"/>
        <end position="516"/>
    </location>
</feature>
<dbReference type="PRINTS" id="PR00260">
    <property type="entry name" value="CHEMTRNSDUCR"/>
</dbReference>
<name>A0ABW6CV64_9CAUL</name>
<dbReference type="InterPro" id="IPR009050">
    <property type="entry name" value="Globin-like_sf"/>
</dbReference>
<dbReference type="PROSITE" id="PS50111">
    <property type="entry name" value="CHEMOTAXIS_TRANSDUC_2"/>
    <property type="match status" value="1"/>
</dbReference>
<dbReference type="PROSITE" id="PS50885">
    <property type="entry name" value="HAMP"/>
    <property type="match status" value="1"/>
</dbReference>
<evidence type="ECO:0000256" key="3">
    <source>
        <dbReference type="PROSITE-ProRule" id="PRU00284"/>
    </source>
</evidence>
<accession>A0ABW6CV64</accession>
<dbReference type="RefSeq" id="WP_377369545.1">
    <property type="nucleotide sequence ID" value="NZ_JAOTJD010000014.1"/>
</dbReference>
<keyword evidence="8" id="KW-1185">Reference proteome</keyword>
<dbReference type="Gene3D" id="1.10.490.10">
    <property type="entry name" value="Globins"/>
    <property type="match status" value="1"/>
</dbReference>
<dbReference type="CDD" id="cd01068">
    <property type="entry name" value="globin_sensor"/>
    <property type="match status" value="1"/>
</dbReference>
<dbReference type="EMBL" id="JAOTJD010000014">
    <property type="protein sequence ID" value="MFD3264117.1"/>
    <property type="molecule type" value="Genomic_DNA"/>
</dbReference>
<proteinExistence type="inferred from homology"/>
<keyword evidence="3" id="KW-0807">Transducer</keyword>
<dbReference type="CDD" id="cd11386">
    <property type="entry name" value="MCP_signal"/>
    <property type="match status" value="1"/>
</dbReference>
<protein>
    <submittedName>
        <fullName evidence="7">Methyl-accepting chemotaxis protein</fullName>
    </submittedName>
</protein>
<dbReference type="PANTHER" id="PTHR43531">
    <property type="entry name" value="PROTEIN ICFG"/>
    <property type="match status" value="1"/>
</dbReference>
<dbReference type="Pfam" id="PF11563">
    <property type="entry name" value="Protoglobin"/>
    <property type="match status" value="1"/>
</dbReference>
<evidence type="ECO:0000256" key="4">
    <source>
        <dbReference type="SAM" id="MobiDB-lite"/>
    </source>
</evidence>
<dbReference type="SUPFAM" id="SSF58104">
    <property type="entry name" value="Methyl-accepting chemotaxis protein (MCP) signaling domain"/>
    <property type="match status" value="1"/>
</dbReference>
<dbReference type="Pfam" id="PF00015">
    <property type="entry name" value="MCPsignal"/>
    <property type="match status" value="1"/>
</dbReference>
<evidence type="ECO:0000256" key="2">
    <source>
        <dbReference type="ARBA" id="ARBA00029447"/>
    </source>
</evidence>
<reference evidence="7 8" key="1">
    <citation type="submission" date="2022-09" db="EMBL/GenBank/DDBJ databases">
        <title>New species of Phenylobacterium.</title>
        <authorList>
            <person name="Mieszkin S."/>
        </authorList>
    </citation>
    <scope>NUCLEOTIDE SEQUENCE [LARGE SCALE GENOMIC DNA]</scope>
    <source>
        <strain evidence="7 8">HK31-G</strain>
    </source>
</reference>
<feature type="domain" description="HAMP" evidence="6">
    <location>
        <begin position="184"/>
        <end position="236"/>
    </location>
</feature>
<dbReference type="InterPro" id="IPR004090">
    <property type="entry name" value="Chemotax_Me-accpt_rcpt"/>
</dbReference>
<dbReference type="InterPro" id="IPR044398">
    <property type="entry name" value="Globin-sensor_dom"/>
</dbReference>
<sequence length="547" mass="57420">MADNKTIALDRRLDFIGLDAKARAALVDARPVVERALPVAIAAFYEQLGRHDQTRSVFGGPDHMAKAQQRQIGRWGGVLSAHYDEAYLKDVRAIAEAHVNIGFKSEWAIGGYARILDEMGRSILATHWPKGFGGKTAQRDKACDAIGAVIKAALLDMDLLLSFQNEIVEHQHVEAASLRSELDLEQKKAVHGLAGALQALSEGDLRHRMGQNFSGEYAKLGADFNKAISHLEEVMGAIAGNVSGIHAGAGEISTAADDLSRRTEQQAATLEETAAALDQITVTVRKTATGAKACAEVVLAARGDAQTSGDVVQQAVSAMSQIENSAQQISQIIGVIDEIAFQTNLLALNAGVEAARAGDAGKGFAVVASEVRALAQRSAEAAKEIKALISASTAQVSSGVQLVGQTGEALQRIVSRVAEIDGLVSEIAASAQEQAVGLAQVNTAVNQMDQVTQQNAAMVEQSTAASHNLAQEAQGLAGSVAMFQVGAQHAPPPALPRNVTTATSARRPPVAAFAARHGAPQVRTSARDGAALRKPAPQSGADEWEEF</sequence>
<dbReference type="InterPro" id="IPR004089">
    <property type="entry name" value="MCPsignal_dom"/>
</dbReference>